<sequence length="58" mass="6544">MMANPSKDTSKAAREQTPEKKRATPVKRAEDTEFADELTQSDIQSAFKNPVTGEERLY</sequence>
<evidence type="ECO:0000313" key="3">
    <source>
        <dbReference type="Proteomes" id="UP001292216"/>
    </source>
</evidence>
<organism evidence="2 3">
    <name type="scientific">Paenibacillus phoenicis</name>
    <dbReference type="NCBI Taxonomy" id="554117"/>
    <lineage>
        <taxon>Bacteria</taxon>
        <taxon>Bacillati</taxon>
        <taxon>Bacillota</taxon>
        <taxon>Bacilli</taxon>
        <taxon>Bacillales</taxon>
        <taxon>Paenibacillaceae</taxon>
        <taxon>Paenibacillus</taxon>
    </lineage>
</organism>
<feature type="compositionally biased region" description="Basic and acidic residues" evidence="1">
    <location>
        <begin position="8"/>
        <end position="31"/>
    </location>
</feature>
<dbReference type="EMBL" id="JAYERP010000001">
    <property type="protein sequence ID" value="MEA3569105.1"/>
    <property type="molecule type" value="Genomic_DNA"/>
</dbReference>
<evidence type="ECO:0008006" key="4">
    <source>
        <dbReference type="Google" id="ProtNLM"/>
    </source>
</evidence>
<evidence type="ECO:0000313" key="2">
    <source>
        <dbReference type="EMBL" id="MEA3569105.1"/>
    </source>
</evidence>
<accession>A0ABU5PGU9</accession>
<gene>
    <name evidence="2" type="ORF">U9M73_03745</name>
</gene>
<protein>
    <recommendedName>
        <fullName evidence="4">YfhD family protein</fullName>
    </recommendedName>
</protein>
<feature type="region of interest" description="Disordered" evidence="1">
    <location>
        <begin position="1"/>
        <end position="58"/>
    </location>
</feature>
<proteinExistence type="predicted"/>
<reference evidence="2 3" key="1">
    <citation type="submission" date="2023-12" db="EMBL/GenBank/DDBJ databases">
        <title>Whole genome sequencing of Paenibacillus phoenicis isolated from the Phoenix Mars Lander spacecraft assembly facility.</title>
        <authorList>
            <person name="Garcia A."/>
            <person name="Venkateswaran K."/>
        </authorList>
    </citation>
    <scope>NUCLEOTIDE SEQUENCE [LARGE SCALE GENOMIC DNA]</scope>
    <source>
        <strain evidence="2 3">3PO2SA</strain>
    </source>
</reference>
<feature type="compositionally biased region" description="Polar residues" evidence="1">
    <location>
        <begin position="38"/>
        <end position="47"/>
    </location>
</feature>
<keyword evidence="3" id="KW-1185">Reference proteome</keyword>
<evidence type="ECO:0000256" key="1">
    <source>
        <dbReference type="SAM" id="MobiDB-lite"/>
    </source>
</evidence>
<comment type="caution">
    <text evidence="2">The sequence shown here is derived from an EMBL/GenBank/DDBJ whole genome shotgun (WGS) entry which is preliminary data.</text>
</comment>
<dbReference type="Proteomes" id="UP001292216">
    <property type="component" value="Unassembled WGS sequence"/>
</dbReference>
<dbReference type="RefSeq" id="WP_323076348.1">
    <property type="nucleotide sequence ID" value="NZ_CBCSKM010000006.1"/>
</dbReference>
<name>A0ABU5PGU9_9BACL</name>